<dbReference type="NCBIfam" id="TIGR02289">
    <property type="entry name" value="M3_not_pepF"/>
    <property type="match status" value="1"/>
</dbReference>
<dbReference type="AlphaFoldDB" id="A0AA49GGN8"/>
<keyword evidence="5 6" id="KW-0482">Metalloprotease</keyword>
<dbReference type="EC" id="3.4.-.-" evidence="8"/>
<dbReference type="EMBL" id="CP129970">
    <property type="protein sequence ID" value="WKK85617.2"/>
    <property type="molecule type" value="Genomic_DNA"/>
</dbReference>
<evidence type="ECO:0000313" key="9">
    <source>
        <dbReference type="Proteomes" id="UP001244443"/>
    </source>
</evidence>
<keyword evidence="9" id="KW-1185">Reference proteome</keyword>
<keyword evidence="2 6" id="KW-0479">Metal-binding</keyword>
<evidence type="ECO:0000256" key="1">
    <source>
        <dbReference type="ARBA" id="ARBA00022670"/>
    </source>
</evidence>
<protein>
    <submittedName>
        <fullName evidence="8">M3 family oligoendopeptidase</fullName>
        <ecNumber evidence="8">3.4.-.-</ecNumber>
    </submittedName>
</protein>
<keyword evidence="1 6" id="KW-0645">Protease</keyword>
<keyword evidence="4 6" id="KW-0862">Zinc</keyword>
<comment type="cofactor">
    <cofactor evidence="6">
        <name>Zn(2+)</name>
        <dbReference type="ChEBI" id="CHEBI:29105"/>
    </cofactor>
    <text evidence="6">Binds 1 zinc ion.</text>
</comment>
<reference evidence="8" key="1">
    <citation type="submission" date="2023-08" db="EMBL/GenBank/DDBJ databases">
        <title>Comparative genomics and taxonomic characterization of three novel marine species of genus Marivirga.</title>
        <authorList>
            <person name="Muhammad N."/>
            <person name="Kim S.-G."/>
        </authorList>
    </citation>
    <scope>NUCLEOTIDE SEQUENCE [LARGE SCALE GENOMIC DNA]</scope>
    <source>
        <strain evidence="8">ABR2-2</strain>
    </source>
</reference>
<comment type="similarity">
    <text evidence="6">Belongs to the peptidase M3 family.</text>
</comment>
<evidence type="ECO:0000259" key="7">
    <source>
        <dbReference type="Pfam" id="PF01432"/>
    </source>
</evidence>
<evidence type="ECO:0000256" key="4">
    <source>
        <dbReference type="ARBA" id="ARBA00022833"/>
    </source>
</evidence>
<evidence type="ECO:0000256" key="2">
    <source>
        <dbReference type="ARBA" id="ARBA00022723"/>
    </source>
</evidence>
<dbReference type="Pfam" id="PF01432">
    <property type="entry name" value="Peptidase_M3"/>
    <property type="match status" value="1"/>
</dbReference>
<dbReference type="SUPFAM" id="SSF55486">
    <property type="entry name" value="Metalloproteases ('zincins'), catalytic domain"/>
    <property type="match status" value="1"/>
</dbReference>
<dbReference type="GO" id="GO:0006518">
    <property type="term" value="P:peptide metabolic process"/>
    <property type="evidence" value="ECO:0007669"/>
    <property type="project" value="TreeGrafter"/>
</dbReference>
<dbReference type="Gene3D" id="1.10.1370.30">
    <property type="match status" value="1"/>
</dbReference>
<dbReference type="GO" id="GO:0006508">
    <property type="term" value="P:proteolysis"/>
    <property type="evidence" value="ECO:0007669"/>
    <property type="project" value="UniProtKB-KW"/>
</dbReference>
<feature type="domain" description="Peptidase M3A/M3B catalytic" evidence="7">
    <location>
        <begin position="173"/>
        <end position="553"/>
    </location>
</feature>
<accession>A0AA49GGN8</accession>
<proteinExistence type="inferred from homology"/>
<evidence type="ECO:0000256" key="3">
    <source>
        <dbReference type="ARBA" id="ARBA00022801"/>
    </source>
</evidence>
<dbReference type="Proteomes" id="UP001244443">
    <property type="component" value="Chromosome"/>
</dbReference>
<dbReference type="InterPro" id="IPR001567">
    <property type="entry name" value="Pept_M3A_M3B_dom"/>
</dbReference>
<dbReference type="CDD" id="cd09606">
    <property type="entry name" value="M3B_PepF"/>
    <property type="match status" value="1"/>
</dbReference>
<sequence length="569" mass="66509">MEFQIPERKYLPKDFKVKDWETLKPYFETLLNDEINSGKELESWFHKLSELEAVVSEEMAWRYIKMTCDTSDEKLAESFEDFVRNIQPHIAPYNDKLNRKALSSPFLAAVKEKDGFDIMIREMEKDVEIFREENIPLETEISSLSQKYGAILGGMEIEYEGKQLTLQQAAVKLQSTDRELRESIYKKIANRRLEDKSKLDELFSELIRLRTDVAKNAGFANYRDYKFKSMGRFDYTPQDCFDFHESVKEEVVPLLNEIAKERKEKLDLSTLMPWDKAVDTSGKESLKPFNDAEDLTAKTIKVFNKLDPYLGDCLLKMIEMKHLDLESRKGKAPGGYNYPLSETGVPFIFMNATSTLQDMVTLLHEGGHAVHSFLMNDLELTEFKNPPSEIAELASMSMELITLDHWDVFFENEEELKRAKTEHLEGIIQTLPWVATIDKFQHWVYENPNHTLEDRKKAWNKIFDTFSDSLTDWSDLEEIKDYLWHKQLHLFEVPFYYIEYGMAQLGAIAVWKNFKDNPKKGLESYMEALKLGYTKSIPEVYEKANIKFDFSKENISQLMNFVKSEMGNI</sequence>
<dbReference type="InterPro" id="IPR045090">
    <property type="entry name" value="Pept_M3A_M3B"/>
</dbReference>
<dbReference type="RefSeq" id="WP_308355815.1">
    <property type="nucleotide sequence ID" value="NZ_CP129970.2"/>
</dbReference>
<gene>
    <name evidence="8" type="ORF">QYS48_00435</name>
</gene>
<dbReference type="GO" id="GO:0046872">
    <property type="term" value="F:metal ion binding"/>
    <property type="evidence" value="ECO:0007669"/>
    <property type="project" value="UniProtKB-UniRule"/>
</dbReference>
<dbReference type="PANTHER" id="PTHR11804:SF48">
    <property type="entry name" value="PUTATIVE-RELATED"/>
    <property type="match status" value="1"/>
</dbReference>
<evidence type="ECO:0000256" key="5">
    <source>
        <dbReference type="ARBA" id="ARBA00023049"/>
    </source>
</evidence>
<keyword evidence="3 6" id="KW-0378">Hydrolase</keyword>
<dbReference type="GO" id="GO:0004222">
    <property type="term" value="F:metalloendopeptidase activity"/>
    <property type="evidence" value="ECO:0007669"/>
    <property type="project" value="InterPro"/>
</dbReference>
<dbReference type="PANTHER" id="PTHR11804">
    <property type="entry name" value="PROTEASE M3 THIMET OLIGOPEPTIDASE-RELATED"/>
    <property type="match status" value="1"/>
</dbReference>
<evidence type="ECO:0000256" key="6">
    <source>
        <dbReference type="RuleBase" id="RU003435"/>
    </source>
</evidence>
<organism evidence="8 9">
    <name type="scientific">Marivirga arenosa</name>
    <dbReference type="NCBI Taxonomy" id="3059076"/>
    <lineage>
        <taxon>Bacteria</taxon>
        <taxon>Pseudomonadati</taxon>
        <taxon>Bacteroidota</taxon>
        <taxon>Cytophagia</taxon>
        <taxon>Cytophagales</taxon>
        <taxon>Marivirgaceae</taxon>
        <taxon>Marivirga</taxon>
    </lineage>
</organism>
<dbReference type="InterPro" id="IPR011976">
    <property type="entry name" value="Pept_M3B_oligopep-rel"/>
</dbReference>
<evidence type="ECO:0000313" key="8">
    <source>
        <dbReference type="EMBL" id="WKK85617.2"/>
    </source>
</evidence>
<name>A0AA49GGN8_9BACT</name>